<dbReference type="OrthoDB" id="1098070at2"/>
<name>A0A2T5J595_9SPHI</name>
<dbReference type="RefSeq" id="WP_107830940.1">
    <property type="nucleotide sequence ID" value="NZ_CP160205.1"/>
</dbReference>
<evidence type="ECO:0000313" key="3">
    <source>
        <dbReference type="Proteomes" id="UP000244168"/>
    </source>
</evidence>
<sequence length="97" mass="11684">MARSIKWSPRAKKRYQQVLDYLQENWGDRVVQKFIERTDKVLYTIAAYPYAYEASSEKIIRKAVIGKQNSVIYRIDNTSIYLLTFWDNRQDPKKLKY</sequence>
<organism evidence="2 3">
    <name type="scientific">Mucilaginibacter yixingensis</name>
    <dbReference type="NCBI Taxonomy" id="1295612"/>
    <lineage>
        <taxon>Bacteria</taxon>
        <taxon>Pseudomonadati</taxon>
        <taxon>Bacteroidota</taxon>
        <taxon>Sphingobacteriia</taxon>
        <taxon>Sphingobacteriales</taxon>
        <taxon>Sphingobacteriaceae</taxon>
        <taxon>Mucilaginibacter</taxon>
    </lineage>
</organism>
<dbReference type="AlphaFoldDB" id="A0A2T5J595"/>
<proteinExistence type="predicted"/>
<protein>
    <submittedName>
        <fullName evidence="2">Plasmid stabilization system protein ParE</fullName>
    </submittedName>
</protein>
<keyword evidence="1" id="KW-1277">Toxin-antitoxin system</keyword>
<reference evidence="2 3" key="1">
    <citation type="submission" date="2018-04" db="EMBL/GenBank/DDBJ databases">
        <title>Genomic Encyclopedia of Archaeal and Bacterial Type Strains, Phase II (KMG-II): from individual species to whole genera.</title>
        <authorList>
            <person name="Goeker M."/>
        </authorList>
    </citation>
    <scope>NUCLEOTIDE SEQUENCE [LARGE SCALE GENOMIC DNA]</scope>
    <source>
        <strain evidence="2 3">DSM 26809</strain>
    </source>
</reference>
<dbReference type="Pfam" id="PF05016">
    <property type="entry name" value="ParE_toxin"/>
    <property type="match status" value="1"/>
</dbReference>
<accession>A0A2T5J595</accession>
<dbReference type="EMBL" id="QAOQ01000009">
    <property type="protein sequence ID" value="PTQ93150.1"/>
    <property type="molecule type" value="Genomic_DNA"/>
</dbReference>
<dbReference type="Gene3D" id="3.30.2310.20">
    <property type="entry name" value="RelE-like"/>
    <property type="match status" value="1"/>
</dbReference>
<evidence type="ECO:0000256" key="1">
    <source>
        <dbReference type="ARBA" id="ARBA00022649"/>
    </source>
</evidence>
<dbReference type="Proteomes" id="UP000244168">
    <property type="component" value="Unassembled WGS sequence"/>
</dbReference>
<dbReference type="InterPro" id="IPR035093">
    <property type="entry name" value="RelE/ParE_toxin_dom_sf"/>
</dbReference>
<comment type="caution">
    <text evidence="2">The sequence shown here is derived from an EMBL/GenBank/DDBJ whole genome shotgun (WGS) entry which is preliminary data.</text>
</comment>
<keyword evidence="3" id="KW-1185">Reference proteome</keyword>
<dbReference type="InterPro" id="IPR007712">
    <property type="entry name" value="RelE/ParE_toxin"/>
</dbReference>
<evidence type="ECO:0000313" key="2">
    <source>
        <dbReference type="EMBL" id="PTQ93150.1"/>
    </source>
</evidence>
<gene>
    <name evidence="2" type="ORF">C8P68_10922</name>
</gene>